<accession>A0A5J4PYJ2</accession>
<gene>
    <name evidence="1" type="ORF">EZS27_035168</name>
</gene>
<name>A0A5J4PYJ2_9ZZZZ</name>
<keyword evidence="1" id="KW-0328">Glycosyltransferase</keyword>
<proteinExistence type="predicted"/>
<comment type="caution">
    <text evidence="1">The sequence shown here is derived from an EMBL/GenBank/DDBJ whole genome shotgun (WGS) entry which is preliminary data.</text>
</comment>
<dbReference type="EC" id="2.4.2.10" evidence="1"/>
<feature type="non-terminal residue" evidence="1">
    <location>
        <position position="1"/>
    </location>
</feature>
<dbReference type="EMBL" id="SNRY01005762">
    <property type="protein sequence ID" value="KAA6314172.1"/>
    <property type="molecule type" value="Genomic_DNA"/>
</dbReference>
<sequence>TYDMVLKTALETEYINEEDIKTLERWRKSPANWQPES</sequence>
<dbReference type="AlphaFoldDB" id="A0A5J4PYJ2"/>
<protein>
    <submittedName>
        <fullName evidence="1">Orotate phosphoribosyltransferase</fullName>
        <ecNumber evidence="1">2.4.2.10</ecNumber>
    </submittedName>
</protein>
<evidence type="ECO:0000313" key="1">
    <source>
        <dbReference type="EMBL" id="KAA6314172.1"/>
    </source>
</evidence>
<keyword evidence="1" id="KW-0808">Transferase</keyword>
<dbReference type="GO" id="GO:0004588">
    <property type="term" value="F:orotate phosphoribosyltransferase activity"/>
    <property type="evidence" value="ECO:0007669"/>
    <property type="project" value="UniProtKB-EC"/>
</dbReference>
<reference evidence="1" key="1">
    <citation type="submission" date="2019-03" db="EMBL/GenBank/DDBJ databases">
        <title>Single cell metagenomics reveals metabolic interactions within the superorganism composed of flagellate Streblomastix strix and complex community of Bacteroidetes bacteria on its surface.</title>
        <authorList>
            <person name="Treitli S.C."/>
            <person name="Kolisko M."/>
            <person name="Husnik F."/>
            <person name="Keeling P."/>
            <person name="Hampl V."/>
        </authorList>
    </citation>
    <scope>NUCLEOTIDE SEQUENCE</scope>
    <source>
        <strain evidence="1">STM</strain>
    </source>
</reference>
<organism evidence="1">
    <name type="scientific">termite gut metagenome</name>
    <dbReference type="NCBI Taxonomy" id="433724"/>
    <lineage>
        <taxon>unclassified sequences</taxon>
        <taxon>metagenomes</taxon>
        <taxon>organismal metagenomes</taxon>
    </lineage>
</organism>